<reference evidence="13" key="1">
    <citation type="submission" date="2025-08" db="UniProtKB">
        <authorList>
            <consortium name="RefSeq"/>
        </authorList>
    </citation>
    <scope>IDENTIFICATION</scope>
</reference>
<dbReference type="InterPro" id="IPR045860">
    <property type="entry name" value="Snake_toxin-like_sf"/>
</dbReference>
<keyword evidence="4 10" id="KW-0732">Signal</keyword>
<keyword evidence="7" id="KW-0325">Glycoprotein</keyword>
<keyword evidence="12" id="KW-1185">Reference proteome</keyword>
<keyword evidence="3" id="KW-0336">GPI-anchor</keyword>
<dbReference type="CTD" id="171169"/>
<evidence type="ECO:0000256" key="7">
    <source>
        <dbReference type="ARBA" id="ARBA00023180"/>
    </source>
</evidence>
<dbReference type="PANTHER" id="PTHR47613">
    <property type="entry name" value="SPERM ACROSOME MEMBRANE-ASSOCIATED PROTEIN 4"/>
    <property type="match status" value="1"/>
</dbReference>
<keyword evidence="8" id="KW-0449">Lipoprotein</keyword>
<dbReference type="PANTHER" id="PTHR47613:SF1">
    <property type="entry name" value="SPERM ACROSOME MEMBRANE-ASSOCIATED PROTEIN 4"/>
    <property type="match status" value="1"/>
</dbReference>
<keyword evidence="6" id="KW-1015">Disulfide bond</keyword>
<evidence type="ECO:0000256" key="4">
    <source>
        <dbReference type="ARBA" id="ARBA00022729"/>
    </source>
</evidence>
<evidence type="ECO:0000256" key="10">
    <source>
        <dbReference type="SAM" id="SignalP"/>
    </source>
</evidence>
<gene>
    <name evidence="13" type="primary">SPACA4</name>
</gene>
<dbReference type="AlphaFoldDB" id="A0A2Y9DWH4"/>
<dbReference type="FunCoup" id="A0A2Y9DWH4">
    <property type="interactions" value="67"/>
</dbReference>
<feature type="domain" description="UPAR/Ly6" evidence="11">
    <location>
        <begin position="22"/>
        <end position="98"/>
    </location>
</feature>
<evidence type="ECO:0000256" key="1">
    <source>
        <dbReference type="ARBA" id="ARBA00004609"/>
    </source>
</evidence>
<dbReference type="OrthoDB" id="5962859at2759"/>
<evidence type="ECO:0000256" key="5">
    <source>
        <dbReference type="ARBA" id="ARBA00023136"/>
    </source>
</evidence>
<sequence length="123" mass="12829">MVLGWLLLLVLALPPGTRSVKDCFFCEPTDSLHCPSTYMSCSEEEDCFTGYGVAPGLGPITNKGCLRSTSCGHEQPVSYMGVTYSLVTTCCYGNLCNAAPRPAGTGTAGATTGLALGLLLLLQ</sequence>
<evidence type="ECO:0000256" key="2">
    <source>
        <dbReference type="ARBA" id="ARBA00022475"/>
    </source>
</evidence>
<name>A0A2Y9DWH4_TRIMA</name>
<dbReference type="InParanoid" id="A0A2Y9DWH4"/>
<dbReference type="KEGG" id="tmu:101360337"/>
<feature type="signal peptide" evidence="10">
    <location>
        <begin position="1"/>
        <end position="19"/>
    </location>
</feature>
<feature type="chain" id="PRO_5016171101" evidence="10">
    <location>
        <begin position="20"/>
        <end position="123"/>
    </location>
</feature>
<dbReference type="Pfam" id="PF00021">
    <property type="entry name" value="UPAR_LY6"/>
    <property type="match status" value="1"/>
</dbReference>
<dbReference type="RefSeq" id="XP_004381746.1">
    <property type="nucleotide sequence ID" value="XM_004381689.1"/>
</dbReference>
<keyword evidence="5" id="KW-0472">Membrane</keyword>
<evidence type="ECO:0000256" key="6">
    <source>
        <dbReference type="ARBA" id="ARBA00023157"/>
    </source>
</evidence>
<protein>
    <submittedName>
        <fullName evidence="13">Sperm acrosome membrane-associated protein 4</fullName>
    </submittedName>
</protein>
<dbReference type="Proteomes" id="UP000248480">
    <property type="component" value="Unplaced"/>
</dbReference>
<organism evidence="12 13">
    <name type="scientific">Trichechus manatus latirostris</name>
    <name type="common">Florida manatee</name>
    <dbReference type="NCBI Taxonomy" id="127582"/>
    <lineage>
        <taxon>Eukaryota</taxon>
        <taxon>Metazoa</taxon>
        <taxon>Chordata</taxon>
        <taxon>Craniata</taxon>
        <taxon>Vertebrata</taxon>
        <taxon>Euteleostomi</taxon>
        <taxon>Mammalia</taxon>
        <taxon>Eutheria</taxon>
        <taxon>Afrotheria</taxon>
        <taxon>Sirenia</taxon>
        <taxon>Trichechidae</taxon>
        <taxon>Trichechus</taxon>
    </lineage>
</organism>
<accession>A0A2Y9DWH4</accession>
<comment type="subcellular location">
    <subcellularLocation>
        <location evidence="1">Cell membrane</location>
        <topology evidence="1">Lipid-anchor</topology>
        <topology evidence="1">GPI-anchor</topology>
    </subcellularLocation>
</comment>
<dbReference type="GO" id="GO:0098552">
    <property type="term" value="C:side of membrane"/>
    <property type="evidence" value="ECO:0007669"/>
    <property type="project" value="UniProtKB-KW"/>
</dbReference>
<comment type="similarity">
    <text evidence="9">Belongs to the SPACA4/bouncer family.</text>
</comment>
<evidence type="ECO:0000256" key="3">
    <source>
        <dbReference type="ARBA" id="ARBA00022622"/>
    </source>
</evidence>
<evidence type="ECO:0000313" key="13">
    <source>
        <dbReference type="RefSeq" id="XP_004381746.1"/>
    </source>
</evidence>
<evidence type="ECO:0000313" key="12">
    <source>
        <dbReference type="Proteomes" id="UP000248480"/>
    </source>
</evidence>
<evidence type="ECO:0000259" key="11">
    <source>
        <dbReference type="Pfam" id="PF00021"/>
    </source>
</evidence>
<dbReference type="InterPro" id="IPR046354">
    <property type="entry name" value="SPACA4/Bouncer"/>
</dbReference>
<evidence type="ECO:0000256" key="8">
    <source>
        <dbReference type="ARBA" id="ARBA00023288"/>
    </source>
</evidence>
<keyword evidence="2" id="KW-1003">Cell membrane</keyword>
<evidence type="ECO:0000256" key="9">
    <source>
        <dbReference type="ARBA" id="ARBA00029446"/>
    </source>
</evidence>
<dbReference type="GO" id="GO:0035036">
    <property type="term" value="P:sperm-egg recognition"/>
    <property type="evidence" value="ECO:0007669"/>
    <property type="project" value="TreeGrafter"/>
</dbReference>
<dbReference type="STRING" id="127582.A0A2Y9DWH4"/>
<dbReference type="GO" id="GO:0005886">
    <property type="term" value="C:plasma membrane"/>
    <property type="evidence" value="ECO:0007669"/>
    <property type="project" value="UniProtKB-SubCell"/>
</dbReference>
<proteinExistence type="inferred from homology"/>
<dbReference type="InterPro" id="IPR016054">
    <property type="entry name" value="LY6_UPA_recep-like"/>
</dbReference>
<dbReference type="Gene3D" id="2.10.60.10">
    <property type="entry name" value="CD59"/>
    <property type="match status" value="1"/>
</dbReference>
<dbReference type="GeneID" id="101360337"/>
<dbReference type="SUPFAM" id="SSF57302">
    <property type="entry name" value="Snake toxin-like"/>
    <property type="match status" value="1"/>
</dbReference>